<feature type="domain" description="N-acetyltransferase" evidence="1">
    <location>
        <begin position="3"/>
        <end position="217"/>
    </location>
</feature>
<proteinExistence type="predicted"/>
<dbReference type="Gene3D" id="3.40.630.30">
    <property type="match status" value="1"/>
</dbReference>
<dbReference type="CDD" id="cd04301">
    <property type="entry name" value="NAT_SF"/>
    <property type="match status" value="1"/>
</dbReference>
<protein>
    <recommendedName>
        <fullName evidence="1">N-acetyltransferase domain-containing protein</fullName>
    </recommendedName>
</protein>
<dbReference type="InterPro" id="IPR016181">
    <property type="entry name" value="Acyl_CoA_acyltransferase"/>
</dbReference>
<dbReference type="EMBL" id="CAWUHC010000010">
    <property type="protein sequence ID" value="CAK7213753.1"/>
    <property type="molecule type" value="Genomic_DNA"/>
</dbReference>
<sequence>MSLTMRPATEADLDRLVDVYFSAFGGNPINDRVFPASSTQSRPFWRKNLADNLKEDHVRFQVMETIPTSDSEEKQIAAFAVWNAPLKATDAIPAMPPLSAWPSDGDLEAASEFFYDLERQHKKFMGPTSDSEDQKQRPHWYLELIATHRDFQGRGAAGALLRYGEQQADAEGVPCYLDATPDGRPVYTSAGHGFREVETKQYLGGAYEHVFMIRDPRTSS</sequence>
<organism evidence="2 3">
    <name type="scientific">Sporothrix bragantina</name>
    <dbReference type="NCBI Taxonomy" id="671064"/>
    <lineage>
        <taxon>Eukaryota</taxon>
        <taxon>Fungi</taxon>
        <taxon>Dikarya</taxon>
        <taxon>Ascomycota</taxon>
        <taxon>Pezizomycotina</taxon>
        <taxon>Sordariomycetes</taxon>
        <taxon>Sordariomycetidae</taxon>
        <taxon>Ophiostomatales</taxon>
        <taxon>Ophiostomataceae</taxon>
        <taxon>Sporothrix</taxon>
    </lineage>
</organism>
<name>A0ABP0B2B4_9PEZI</name>
<dbReference type="PROSITE" id="PS51186">
    <property type="entry name" value="GNAT"/>
    <property type="match status" value="1"/>
</dbReference>
<evidence type="ECO:0000259" key="1">
    <source>
        <dbReference type="PROSITE" id="PS51186"/>
    </source>
</evidence>
<reference evidence="2 3" key="1">
    <citation type="submission" date="2024-01" db="EMBL/GenBank/DDBJ databases">
        <authorList>
            <person name="Allen C."/>
            <person name="Tagirdzhanova G."/>
        </authorList>
    </citation>
    <scope>NUCLEOTIDE SEQUENCE [LARGE SCALE GENOMIC DNA]</scope>
</reference>
<dbReference type="SUPFAM" id="SSF55729">
    <property type="entry name" value="Acyl-CoA N-acyltransferases (Nat)"/>
    <property type="match status" value="1"/>
</dbReference>
<keyword evidence="3" id="KW-1185">Reference proteome</keyword>
<dbReference type="Proteomes" id="UP001642406">
    <property type="component" value="Unassembled WGS sequence"/>
</dbReference>
<dbReference type="InterPro" id="IPR052523">
    <property type="entry name" value="Trichothecene_AcTrans"/>
</dbReference>
<dbReference type="PANTHER" id="PTHR42791">
    <property type="entry name" value="GNAT FAMILY ACETYLTRANSFERASE"/>
    <property type="match status" value="1"/>
</dbReference>
<dbReference type="PANTHER" id="PTHR42791:SF2">
    <property type="entry name" value="N-ACETYLTRANSFERASE DOMAIN-CONTAINING PROTEIN"/>
    <property type="match status" value="1"/>
</dbReference>
<dbReference type="Pfam" id="PF00583">
    <property type="entry name" value="Acetyltransf_1"/>
    <property type="match status" value="1"/>
</dbReference>
<dbReference type="InterPro" id="IPR000182">
    <property type="entry name" value="GNAT_dom"/>
</dbReference>
<evidence type="ECO:0000313" key="3">
    <source>
        <dbReference type="Proteomes" id="UP001642406"/>
    </source>
</evidence>
<accession>A0ABP0B2B4</accession>
<evidence type="ECO:0000313" key="2">
    <source>
        <dbReference type="EMBL" id="CAK7213753.1"/>
    </source>
</evidence>
<comment type="caution">
    <text evidence="2">The sequence shown here is derived from an EMBL/GenBank/DDBJ whole genome shotgun (WGS) entry which is preliminary data.</text>
</comment>
<gene>
    <name evidence="2" type="ORF">SBRCBS47491_001912</name>
</gene>